<reference evidence="4" key="1">
    <citation type="submission" date="2016-10" db="EMBL/GenBank/DDBJ databases">
        <authorList>
            <person name="Varghese N."/>
            <person name="Submissions S."/>
        </authorList>
    </citation>
    <scope>NUCLEOTIDE SEQUENCE [LARGE SCALE GENOMIC DNA]</scope>
    <source>
        <strain evidence="4">IBRC-M 10043</strain>
    </source>
</reference>
<keyword evidence="2" id="KW-0472">Membrane</keyword>
<evidence type="ECO:0000313" key="4">
    <source>
        <dbReference type="Proteomes" id="UP000198775"/>
    </source>
</evidence>
<evidence type="ECO:0000313" key="3">
    <source>
        <dbReference type="EMBL" id="SEO28391.1"/>
    </source>
</evidence>
<dbReference type="PANTHER" id="PTHR34989">
    <property type="entry name" value="PROTEIN HDED"/>
    <property type="match status" value="1"/>
</dbReference>
<feature type="transmembrane region" description="Helical" evidence="2">
    <location>
        <begin position="188"/>
        <end position="208"/>
    </location>
</feature>
<feature type="transmembrane region" description="Helical" evidence="2">
    <location>
        <begin position="75"/>
        <end position="94"/>
    </location>
</feature>
<dbReference type="PANTHER" id="PTHR34989:SF1">
    <property type="entry name" value="PROTEIN HDED"/>
    <property type="match status" value="1"/>
</dbReference>
<proteinExistence type="predicted"/>
<feature type="transmembrane region" description="Helical" evidence="2">
    <location>
        <begin position="106"/>
        <end position="124"/>
    </location>
</feature>
<dbReference type="OrthoDB" id="163497at2157"/>
<dbReference type="EMBL" id="FOCX01000010">
    <property type="protein sequence ID" value="SEO28391.1"/>
    <property type="molecule type" value="Genomic_DNA"/>
</dbReference>
<feature type="transmembrane region" description="Helical" evidence="2">
    <location>
        <begin position="50"/>
        <end position="69"/>
    </location>
</feature>
<feature type="compositionally biased region" description="Polar residues" evidence="1">
    <location>
        <begin position="26"/>
        <end position="39"/>
    </location>
</feature>
<keyword evidence="2" id="KW-0812">Transmembrane</keyword>
<feature type="transmembrane region" description="Helical" evidence="2">
    <location>
        <begin position="163"/>
        <end position="182"/>
    </location>
</feature>
<organism evidence="3 4">
    <name type="scientific">Halorientalis persicus</name>
    <dbReference type="NCBI Taxonomy" id="1367881"/>
    <lineage>
        <taxon>Archaea</taxon>
        <taxon>Methanobacteriati</taxon>
        <taxon>Methanobacteriota</taxon>
        <taxon>Stenosarchaea group</taxon>
        <taxon>Halobacteria</taxon>
        <taxon>Halobacteriales</taxon>
        <taxon>Haloarculaceae</taxon>
        <taxon>Halorientalis</taxon>
    </lineage>
</organism>
<dbReference type="GO" id="GO:0005886">
    <property type="term" value="C:plasma membrane"/>
    <property type="evidence" value="ECO:0007669"/>
    <property type="project" value="TreeGrafter"/>
</dbReference>
<sequence>MSSDDTDDHDDIDDSDSTADAAETRNGVSQDRSPGQTYSHSDRSLARNRLTVMIGGVLLVLLGLAAILTPYLTGVAISLVLGGILVVGALVYTAAAFSAQGWRGSVFTLALAILYGGAGITMLANPSLGLVALTLVLAVYLLTEGVVQLVMGLRLRANENWSWLLASGIVSVLLSSLILLGFPASADWAVGLLFGVNLLTSGLALVMVGMAAPSATEVGTTGRIGESGTGSS</sequence>
<keyword evidence="2" id="KW-1133">Transmembrane helix</keyword>
<dbReference type="Proteomes" id="UP000198775">
    <property type="component" value="Unassembled WGS sequence"/>
</dbReference>
<dbReference type="InterPro" id="IPR052712">
    <property type="entry name" value="Acid_resist_chaperone_HdeD"/>
</dbReference>
<evidence type="ECO:0000256" key="2">
    <source>
        <dbReference type="SAM" id="Phobius"/>
    </source>
</evidence>
<dbReference type="Pfam" id="PF03729">
    <property type="entry name" value="DUF308"/>
    <property type="match status" value="1"/>
</dbReference>
<accession>A0A1H8NF84</accession>
<evidence type="ECO:0000256" key="1">
    <source>
        <dbReference type="SAM" id="MobiDB-lite"/>
    </source>
</evidence>
<dbReference type="AlphaFoldDB" id="A0A1H8NF84"/>
<protein>
    <submittedName>
        <fullName evidence="3">Uncharacterized membrane protein HdeD, DUF308 family</fullName>
    </submittedName>
</protein>
<dbReference type="InterPro" id="IPR005325">
    <property type="entry name" value="DUF308_memb"/>
</dbReference>
<dbReference type="RefSeq" id="WP_092660473.1">
    <property type="nucleotide sequence ID" value="NZ_FOCX01000010.1"/>
</dbReference>
<feature type="compositionally biased region" description="Acidic residues" evidence="1">
    <location>
        <begin position="1"/>
        <end position="17"/>
    </location>
</feature>
<feature type="region of interest" description="Disordered" evidence="1">
    <location>
        <begin position="1"/>
        <end position="42"/>
    </location>
</feature>
<feature type="transmembrane region" description="Helical" evidence="2">
    <location>
        <begin position="130"/>
        <end position="151"/>
    </location>
</feature>
<gene>
    <name evidence="3" type="ORF">SAMN05216388_1010137</name>
</gene>
<keyword evidence="4" id="KW-1185">Reference proteome</keyword>
<name>A0A1H8NF84_9EURY</name>